<dbReference type="Pfam" id="PF02518">
    <property type="entry name" value="HATPase_c"/>
    <property type="match status" value="1"/>
</dbReference>
<dbReference type="SUPFAM" id="SSF47384">
    <property type="entry name" value="Homodimeric domain of signal transducing histidine kinase"/>
    <property type="match status" value="1"/>
</dbReference>
<feature type="domain" description="Histidine kinase" evidence="16">
    <location>
        <begin position="237"/>
        <end position="438"/>
    </location>
</feature>
<evidence type="ECO:0000256" key="10">
    <source>
        <dbReference type="ARBA" id="ARBA00022777"/>
    </source>
</evidence>
<organism evidence="18 19">
    <name type="scientific">Bordetella genomosp. 1</name>
    <dbReference type="NCBI Taxonomy" id="1395607"/>
    <lineage>
        <taxon>Bacteria</taxon>
        <taxon>Pseudomonadati</taxon>
        <taxon>Pseudomonadota</taxon>
        <taxon>Betaproteobacteria</taxon>
        <taxon>Burkholderiales</taxon>
        <taxon>Alcaligenaceae</taxon>
        <taxon>Bordetella</taxon>
    </lineage>
</organism>
<comment type="subcellular location">
    <subcellularLocation>
        <location evidence="2">Cell inner membrane</location>
        <topology evidence="2">Multi-pass membrane protein</topology>
    </subcellularLocation>
</comment>
<feature type="transmembrane region" description="Helical" evidence="15">
    <location>
        <begin position="156"/>
        <end position="176"/>
    </location>
</feature>
<dbReference type="SUPFAM" id="SSF55874">
    <property type="entry name" value="ATPase domain of HSP90 chaperone/DNA topoisomerase II/histidine kinase"/>
    <property type="match status" value="1"/>
</dbReference>
<dbReference type="InterPro" id="IPR050980">
    <property type="entry name" value="2C_sensor_his_kinase"/>
</dbReference>
<keyword evidence="6" id="KW-0597">Phosphoprotein</keyword>
<evidence type="ECO:0000313" key="19">
    <source>
        <dbReference type="Proteomes" id="UP000216354"/>
    </source>
</evidence>
<evidence type="ECO:0000256" key="2">
    <source>
        <dbReference type="ARBA" id="ARBA00004429"/>
    </source>
</evidence>
<keyword evidence="13" id="KW-0902">Two-component regulatory system</keyword>
<dbReference type="InterPro" id="IPR003594">
    <property type="entry name" value="HATPase_dom"/>
</dbReference>
<evidence type="ECO:0000256" key="15">
    <source>
        <dbReference type="SAM" id="Phobius"/>
    </source>
</evidence>
<keyword evidence="4" id="KW-1003">Cell membrane</keyword>
<dbReference type="InterPro" id="IPR036097">
    <property type="entry name" value="HisK_dim/P_sf"/>
</dbReference>
<keyword evidence="19" id="KW-1185">Reference proteome</keyword>
<evidence type="ECO:0000256" key="13">
    <source>
        <dbReference type="ARBA" id="ARBA00023012"/>
    </source>
</evidence>
<dbReference type="InterPro" id="IPR003660">
    <property type="entry name" value="HAMP_dom"/>
</dbReference>
<keyword evidence="10 18" id="KW-0418">Kinase</keyword>
<comment type="caution">
    <text evidence="18">The sequence shown here is derived from an EMBL/GenBank/DDBJ whole genome shotgun (WGS) entry which is preliminary data.</text>
</comment>
<evidence type="ECO:0000256" key="8">
    <source>
        <dbReference type="ARBA" id="ARBA00022692"/>
    </source>
</evidence>
<sequence length="440" mass="47869">MRLTLQRPWPRTLVARLFLIFVAGLVLAHTMSFALLFYERYNATRTMMLGDLERDVAVAMDVLDRLPAAERPAWLTRLSNGNRQYLLGPAEADQPLTLPEARSAAAAIAAALHEERPLSIRAMADDPRHIQAEVSLGDGGKAVLDIHLQMPPLARWLPLVLALQLGLLVLCAWLAVRLAVRPLTRLAHAADGIDLERKQPPLSETGPREVAQASAAFNAMQARIGAHLAERMRMLGAISHDLQTPITRMKLRTEFMDDSVEKTKFEQDLDEVQRLIREGIDYARSAQGNQEAPARIDLAAFLDSLVCDYQDTGRDVTLVGEAGGPLATRPHALRRVLGNLIDNALKFAGSAEVRVERRGPQDVSVYVLDRGPGIPEAELVAVLQPFYRVEASRNRGTGGTGLGLAIARQLAAGVGAALLLTNRPGGGLAAELRIQEAPPA</sequence>
<feature type="domain" description="HAMP" evidence="17">
    <location>
        <begin position="177"/>
        <end position="229"/>
    </location>
</feature>
<dbReference type="Gene3D" id="1.10.287.130">
    <property type="match status" value="1"/>
</dbReference>
<evidence type="ECO:0000256" key="12">
    <source>
        <dbReference type="ARBA" id="ARBA00022989"/>
    </source>
</evidence>
<dbReference type="EC" id="2.7.13.3" evidence="3"/>
<evidence type="ECO:0000256" key="6">
    <source>
        <dbReference type="ARBA" id="ARBA00022553"/>
    </source>
</evidence>
<evidence type="ECO:0000256" key="1">
    <source>
        <dbReference type="ARBA" id="ARBA00000085"/>
    </source>
</evidence>
<dbReference type="EMBL" id="NEVR01000001">
    <property type="protein sequence ID" value="OZI68767.1"/>
    <property type="molecule type" value="Genomic_DNA"/>
</dbReference>
<dbReference type="SMART" id="SM00388">
    <property type="entry name" value="HisKA"/>
    <property type="match status" value="1"/>
</dbReference>
<evidence type="ECO:0000256" key="7">
    <source>
        <dbReference type="ARBA" id="ARBA00022679"/>
    </source>
</evidence>
<evidence type="ECO:0000256" key="9">
    <source>
        <dbReference type="ARBA" id="ARBA00022741"/>
    </source>
</evidence>
<dbReference type="PANTHER" id="PTHR44936:SF5">
    <property type="entry name" value="SENSOR HISTIDINE KINASE ENVZ"/>
    <property type="match status" value="1"/>
</dbReference>
<evidence type="ECO:0000256" key="4">
    <source>
        <dbReference type="ARBA" id="ARBA00022475"/>
    </source>
</evidence>
<evidence type="ECO:0000259" key="16">
    <source>
        <dbReference type="PROSITE" id="PS50109"/>
    </source>
</evidence>
<accession>A0ABX4F4S5</accession>
<dbReference type="PROSITE" id="PS50885">
    <property type="entry name" value="HAMP"/>
    <property type="match status" value="1"/>
</dbReference>
<name>A0ABX4F4S5_9BORD</name>
<dbReference type="InterPro" id="IPR004358">
    <property type="entry name" value="Sig_transdc_His_kin-like_C"/>
</dbReference>
<dbReference type="Gene3D" id="3.30.565.10">
    <property type="entry name" value="Histidine kinase-like ATPase, C-terminal domain"/>
    <property type="match status" value="1"/>
</dbReference>
<dbReference type="RefSeq" id="WP_094830888.1">
    <property type="nucleotide sequence ID" value="NZ_NEVR01000001.1"/>
</dbReference>
<keyword evidence="14 15" id="KW-0472">Membrane</keyword>
<keyword evidence="8 15" id="KW-0812">Transmembrane</keyword>
<dbReference type="GO" id="GO:0016301">
    <property type="term" value="F:kinase activity"/>
    <property type="evidence" value="ECO:0007669"/>
    <property type="project" value="UniProtKB-KW"/>
</dbReference>
<keyword evidence="7" id="KW-0808">Transferase</keyword>
<keyword evidence="9" id="KW-0547">Nucleotide-binding</keyword>
<dbReference type="InterPro" id="IPR005467">
    <property type="entry name" value="His_kinase_dom"/>
</dbReference>
<dbReference type="Proteomes" id="UP000216354">
    <property type="component" value="Unassembled WGS sequence"/>
</dbReference>
<dbReference type="CDD" id="cd06225">
    <property type="entry name" value="HAMP"/>
    <property type="match status" value="1"/>
</dbReference>
<keyword evidence="12 15" id="KW-1133">Transmembrane helix</keyword>
<dbReference type="InterPro" id="IPR003661">
    <property type="entry name" value="HisK_dim/P_dom"/>
</dbReference>
<evidence type="ECO:0000256" key="14">
    <source>
        <dbReference type="ARBA" id="ARBA00023136"/>
    </source>
</evidence>
<evidence type="ECO:0000256" key="11">
    <source>
        <dbReference type="ARBA" id="ARBA00022840"/>
    </source>
</evidence>
<comment type="catalytic activity">
    <reaction evidence="1">
        <text>ATP + protein L-histidine = ADP + protein N-phospho-L-histidine.</text>
        <dbReference type="EC" id="2.7.13.3"/>
    </reaction>
</comment>
<dbReference type="SMART" id="SM00304">
    <property type="entry name" value="HAMP"/>
    <property type="match status" value="1"/>
</dbReference>
<keyword evidence="5" id="KW-0997">Cell inner membrane</keyword>
<dbReference type="CDD" id="cd00082">
    <property type="entry name" value="HisKA"/>
    <property type="match status" value="1"/>
</dbReference>
<evidence type="ECO:0000313" key="18">
    <source>
        <dbReference type="EMBL" id="OZI68767.1"/>
    </source>
</evidence>
<proteinExistence type="predicted"/>
<keyword evidence="11" id="KW-0067">ATP-binding</keyword>
<dbReference type="SMART" id="SM00387">
    <property type="entry name" value="HATPase_c"/>
    <property type="match status" value="1"/>
</dbReference>
<dbReference type="PROSITE" id="PS50109">
    <property type="entry name" value="HIS_KIN"/>
    <property type="match status" value="1"/>
</dbReference>
<dbReference type="PRINTS" id="PR00344">
    <property type="entry name" value="BCTRLSENSOR"/>
</dbReference>
<evidence type="ECO:0000256" key="3">
    <source>
        <dbReference type="ARBA" id="ARBA00012438"/>
    </source>
</evidence>
<feature type="transmembrane region" description="Helical" evidence="15">
    <location>
        <begin position="13"/>
        <end position="38"/>
    </location>
</feature>
<evidence type="ECO:0000256" key="5">
    <source>
        <dbReference type="ARBA" id="ARBA00022519"/>
    </source>
</evidence>
<dbReference type="InterPro" id="IPR036890">
    <property type="entry name" value="HATPase_C_sf"/>
</dbReference>
<reference evidence="18 19" key="1">
    <citation type="submission" date="2017-05" db="EMBL/GenBank/DDBJ databases">
        <title>Complete and WGS of Bordetella genogroups.</title>
        <authorList>
            <person name="Spilker T."/>
            <person name="Lipuma J."/>
        </authorList>
    </citation>
    <scope>NUCLEOTIDE SEQUENCE [LARGE SCALE GENOMIC DNA]</scope>
    <source>
        <strain evidence="18 19">AU9795</strain>
    </source>
</reference>
<protein>
    <recommendedName>
        <fullName evidence="3">histidine kinase</fullName>
        <ecNumber evidence="3">2.7.13.3</ecNumber>
    </recommendedName>
</protein>
<gene>
    <name evidence="18" type="ORF">CAL27_04735</name>
</gene>
<dbReference type="PANTHER" id="PTHR44936">
    <property type="entry name" value="SENSOR PROTEIN CREC"/>
    <property type="match status" value="1"/>
</dbReference>
<evidence type="ECO:0000259" key="17">
    <source>
        <dbReference type="PROSITE" id="PS50885"/>
    </source>
</evidence>